<dbReference type="AlphaFoldDB" id="A0A0K2V745"/>
<evidence type="ECO:0000313" key="1">
    <source>
        <dbReference type="EMBL" id="CDW45972.1"/>
    </source>
</evidence>
<protein>
    <submittedName>
        <fullName evidence="1">Uncharacterized protein</fullName>
    </submittedName>
</protein>
<organism evidence="1">
    <name type="scientific">Lepeophtheirus salmonis</name>
    <name type="common">Salmon louse</name>
    <name type="synonym">Caligus salmonis</name>
    <dbReference type="NCBI Taxonomy" id="72036"/>
    <lineage>
        <taxon>Eukaryota</taxon>
        <taxon>Metazoa</taxon>
        <taxon>Ecdysozoa</taxon>
        <taxon>Arthropoda</taxon>
        <taxon>Crustacea</taxon>
        <taxon>Multicrustacea</taxon>
        <taxon>Hexanauplia</taxon>
        <taxon>Copepoda</taxon>
        <taxon>Siphonostomatoida</taxon>
        <taxon>Caligidae</taxon>
        <taxon>Lepeophtheirus</taxon>
    </lineage>
</organism>
<feature type="non-terminal residue" evidence="1">
    <location>
        <position position="90"/>
    </location>
</feature>
<sequence>YNPSRSLRTPIPFFKSEGFTSVNASARGLFRKQDSSKNWNVLYLLETSLFIEPTALSFGKNIESNAVSKTRVIIVKLLLFSNAVCKLVLT</sequence>
<reference evidence="1" key="1">
    <citation type="submission" date="2014-05" db="EMBL/GenBank/DDBJ databases">
        <authorList>
            <person name="Chronopoulou M."/>
        </authorList>
    </citation>
    <scope>NUCLEOTIDE SEQUENCE</scope>
    <source>
        <tissue evidence="1">Whole organism</tissue>
    </source>
</reference>
<proteinExistence type="predicted"/>
<name>A0A0K2V745_LEPSM</name>
<accession>A0A0K2V745</accession>
<feature type="non-terminal residue" evidence="1">
    <location>
        <position position="1"/>
    </location>
</feature>
<dbReference type="EMBL" id="HACA01028611">
    <property type="protein sequence ID" value="CDW45972.1"/>
    <property type="molecule type" value="Transcribed_RNA"/>
</dbReference>